<protein>
    <submittedName>
        <fullName evidence="4">Nucleoside phosphorylase domain-containing protein</fullName>
    </submittedName>
</protein>
<evidence type="ECO:0000259" key="3">
    <source>
        <dbReference type="Pfam" id="PF20233"/>
    </source>
</evidence>
<accession>A0A8K0TFB7</accession>
<feature type="domain" description="Nucleoside phosphorylase" evidence="2">
    <location>
        <begin position="370"/>
        <end position="671"/>
    </location>
</feature>
<dbReference type="Proteomes" id="UP000813385">
    <property type="component" value="Unassembled WGS sequence"/>
</dbReference>
<dbReference type="OrthoDB" id="1658288at2759"/>
<dbReference type="PANTHER" id="PTHR46082:SF6">
    <property type="entry name" value="AAA+ ATPASE DOMAIN-CONTAINING PROTEIN-RELATED"/>
    <property type="match status" value="1"/>
</dbReference>
<comment type="caution">
    <text evidence="4">The sequence shown here is derived from an EMBL/GenBank/DDBJ whole genome shotgun (WGS) entry which is preliminary data.</text>
</comment>
<name>A0A8K0TFB7_9PEZI</name>
<feature type="domain" description="DUF6590" evidence="3">
    <location>
        <begin position="36"/>
        <end position="193"/>
    </location>
</feature>
<evidence type="ECO:0000259" key="2">
    <source>
        <dbReference type="Pfam" id="PF01048"/>
    </source>
</evidence>
<dbReference type="AlphaFoldDB" id="A0A8K0TFB7"/>
<proteinExistence type="predicted"/>
<reference evidence="4" key="1">
    <citation type="journal article" date="2021" name="Nat. Commun.">
        <title>Genetic determinants of endophytism in the Arabidopsis root mycobiome.</title>
        <authorList>
            <person name="Mesny F."/>
            <person name="Miyauchi S."/>
            <person name="Thiergart T."/>
            <person name="Pickel B."/>
            <person name="Atanasova L."/>
            <person name="Karlsson M."/>
            <person name="Huettel B."/>
            <person name="Barry K.W."/>
            <person name="Haridas S."/>
            <person name="Chen C."/>
            <person name="Bauer D."/>
            <person name="Andreopoulos W."/>
            <person name="Pangilinan J."/>
            <person name="LaButti K."/>
            <person name="Riley R."/>
            <person name="Lipzen A."/>
            <person name="Clum A."/>
            <person name="Drula E."/>
            <person name="Henrissat B."/>
            <person name="Kohler A."/>
            <person name="Grigoriev I.V."/>
            <person name="Martin F.M."/>
            <person name="Hacquard S."/>
        </authorList>
    </citation>
    <scope>NUCLEOTIDE SEQUENCE</scope>
    <source>
        <strain evidence="4">MPI-CAGE-AT-0016</strain>
    </source>
</reference>
<dbReference type="InterPro" id="IPR053137">
    <property type="entry name" value="NLR-like"/>
</dbReference>
<dbReference type="Pfam" id="PF01048">
    <property type="entry name" value="PNP_UDP_1"/>
    <property type="match status" value="1"/>
</dbReference>
<dbReference type="SUPFAM" id="SSF53167">
    <property type="entry name" value="Purine and uridine phosphorylases"/>
    <property type="match status" value="1"/>
</dbReference>
<dbReference type="EMBL" id="JAGPXD010000005">
    <property type="protein sequence ID" value="KAH7354406.1"/>
    <property type="molecule type" value="Genomic_DNA"/>
</dbReference>
<dbReference type="Gene3D" id="3.40.50.1580">
    <property type="entry name" value="Nucleoside phosphorylase domain"/>
    <property type="match status" value="1"/>
</dbReference>
<dbReference type="GO" id="GO:0003824">
    <property type="term" value="F:catalytic activity"/>
    <property type="evidence" value="ECO:0007669"/>
    <property type="project" value="InterPro"/>
</dbReference>
<keyword evidence="5" id="KW-1185">Reference proteome</keyword>
<evidence type="ECO:0000256" key="1">
    <source>
        <dbReference type="SAM" id="MobiDB-lite"/>
    </source>
</evidence>
<dbReference type="InterPro" id="IPR035994">
    <property type="entry name" value="Nucleoside_phosphorylase_sf"/>
</dbReference>
<organism evidence="4 5">
    <name type="scientific">Plectosphaerella cucumerina</name>
    <dbReference type="NCBI Taxonomy" id="40658"/>
    <lineage>
        <taxon>Eukaryota</taxon>
        <taxon>Fungi</taxon>
        <taxon>Dikarya</taxon>
        <taxon>Ascomycota</taxon>
        <taxon>Pezizomycotina</taxon>
        <taxon>Sordariomycetes</taxon>
        <taxon>Hypocreomycetidae</taxon>
        <taxon>Glomerellales</taxon>
        <taxon>Plectosphaerellaceae</taxon>
        <taxon>Plectosphaerella</taxon>
    </lineage>
</organism>
<evidence type="ECO:0000313" key="4">
    <source>
        <dbReference type="EMBL" id="KAH7354406.1"/>
    </source>
</evidence>
<dbReference type="InterPro" id="IPR046497">
    <property type="entry name" value="DUF6590"/>
</dbReference>
<feature type="region of interest" description="Disordered" evidence="1">
    <location>
        <begin position="210"/>
        <end position="229"/>
    </location>
</feature>
<dbReference type="GO" id="GO:0009116">
    <property type="term" value="P:nucleoside metabolic process"/>
    <property type="evidence" value="ECO:0007669"/>
    <property type="project" value="InterPro"/>
</dbReference>
<gene>
    <name evidence="4" type="ORF">B0T11DRAFT_127703</name>
</gene>
<dbReference type="PANTHER" id="PTHR46082">
    <property type="entry name" value="ATP/GTP-BINDING PROTEIN-RELATED"/>
    <property type="match status" value="1"/>
</dbReference>
<dbReference type="Pfam" id="PF20233">
    <property type="entry name" value="DUF6590"/>
    <property type="match status" value="1"/>
</dbReference>
<evidence type="ECO:0000313" key="5">
    <source>
        <dbReference type="Proteomes" id="UP000813385"/>
    </source>
</evidence>
<sequence>MESDMGPNEIPSGSSSNLIIARLQENDNRYRIHRSRDWVPGVVFKVHWSQPWDSSLHPAEHKMYMSNFQKVEIVADNGLPGYMCTGTRTFMVVSTDYGCSTCVAITTEGSKLRRGASEMLDPAKHGIIDDKKHPRRGASFILGFDPVRMIVSQEGESLRPGSLVCYAKMVTVEHNCAIFIIGHLENKHLSKMQDAVNKCWATRQHRFLPGEDSNEQDQRPAKSGKSTWKEAKLARRRLDNQKHNEEDADEFLAEPFTDLNVDNRDEDDTPISEFPVTEPISTDVEAPDPRFPIQPQQDIGHTSWPPWNWNTAWHAPFVTSDNRLVLHANARPQEAQESMSAPNDQTLGWPYTQPSSYRDTRPASREDFQIAFLCALPVEKTAVQAMFDVDYDWERAPRYGTAQHDDNVYAHGRIGQYNVVVTNIGGKGKRLAAGAAKDVRYTWPGLQLILVVGICGAVPFPSSEIGEIILGDVVIGSGVVQYDHGRHTDGGFIPYKQPEDLLPAPRSRVQHRVDKFRGVIDNRRLCDKLVRNLQHIQRVPGIKAAYPGAEHDKLFRGDVIHATAGVPCNVAGCNVLIHRRRLANFRGSRPRPAVHIGPIGSADILMKSGSERDRIAEQDGVIAFEMEGAGAMGDMPCLVIKGVSDYADSHKNKRWQPHAAAAAAACAAAFLDDW</sequence>
<dbReference type="InterPro" id="IPR000845">
    <property type="entry name" value="Nucleoside_phosphorylase_d"/>
</dbReference>